<dbReference type="Pfam" id="PF07876">
    <property type="entry name" value="Dabb"/>
    <property type="match status" value="1"/>
</dbReference>
<dbReference type="eggNOG" id="ENOG5032YCK">
    <property type="taxonomic scope" value="Bacteria"/>
</dbReference>
<dbReference type="InterPro" id="IPR013097">
    <property type="entry name" value="Dabb"/>
</dbReference>
<dbReference type="SUPFAM" id="SSF54909">
    <property type="entry name" value="Dimeric alpha+beta barrel"/>
    <property type="match status" value="1"/>
</dbReference>
<dbReference type="SMART" id="SM00886">
    <property type="entry name" value="Dabb"/>
    <property type="match status" value="1"/>
</dbReference>
<dbReference type="Gene3D" id="3.30.70.100">
    <property type="match status" value="1"/>
</dbReference>
<evidence type="ECO:0000313" key="3">
    <source>
        <dbReference type="Proteomes" id="UP000001296"/>
    </source>
</evidence>
<feature type="domain" description="Stress-response A/B barrel" evidence="1">
    <location>
        <begin position="1"/>
        <end position="94"/>
    </location>
</feature>
<dbReference type="Proteomes" id="UP000001296">
    <property type="component" value="Chromosome"/>
</dbReference>
<protein>
    <recommendedName>
        <fullName evidence="1">Stress-response A/B barrel domain-containing protein</fullName>
    </recommendedName>
</protein>
<dbReference type="PaxDb" id="665571-STHERM_c10210"/>
<dbReference type="InterPro" id="IPR011008">
    <property type="entry name" value="Dimeric_a/b-barrel"/>
</dbReference>
<name>E0RSI0_WINT6</name>
<dbReference type="KEGG" id="sta:STHERM_c10210"/>
<accession>E0RSI0</accession>
<dbReference type="PANTHER" id="PTHR37832">
    <property type="entry name" value="BLL2683 PROTEIN"/>
    <property type="match status" value="1"/>
</dbReference>
<dbReference type="HOGENOM" id="CLU_080664_3_0_12"/>
<dbReference type="PANTHER" id="PTHR37832:SF1">
    <property type="entry name" value="STRESS-RESPONSE A_B BARREL DOMAIN-CONTAINING PROTEIN"/>
    <property type="match status" value="1"/>
</dbReference>
<sequence length="98" mass="11383">MVHVVMWRLADASRREEVLREVRERLLSMQGRIPQVLDVEVGVQGRPDPDAYDVVLVTRHADWEGLDAYQAHPYHQEVKAFLGERLTGRCVVDYEVRV</sequence>
<dbReference type="AlphaFoldDB" id="E0RSI0"/>
<proteinExistence type="predicted"/>
<dbReference type="PROSITE" id="PS51502">
    <property type="entry name" value="S_R_A_B_BARREL"/>
    <property type="match status" value="1"/>
</dbReference>
<organism evidence="2 3">
    <name type="scientific">Winmispira thermophila (strain ATCC 49972 / DSM 6192 / RI 19.B1)</name>
    <name type="common">Spirochaeta thermophila</name>
    <dbReference type="NCBI Taxonomy" id="665571"/>
    <lineage>
        <taxon>Bacteria</taxon>
        <taxon>Pseudomonadati</taxon>
        <taxon>Spirochaetota</taxon>
        <taxon>Spirochaetia</taxon>
        <taxon>Winmispirales</taxon>
        <taxon>Winmispiraceae</taxon>
        <taxon>Winmispira</taxon>
    </lineage>
</organism>
<gene>
    <name evidence="2" type="ordered locus">STHERM_c10210</name>
</gene>
<evidence type="ECO:0000313" key="2">
    <source>
        <dbReference type="EMBL" id="ADN01967.1"/>
    </source>
</evidence>
<dbReference type="EMBL" id="CP001698">
    <property type="protein sequence ID" value="ADN01967.1"/>
    <property type="molecule type" value="Genomic_DNA"/>
</dbReference>
<evidence type="ECO:0000259" key="1">
    <source>
        <dbReference type="PROSITE" id="PS51502"/>
    </source>
</evidence>
<reference evidence="2 3" key="2">
    <citation type="journal article" date="2010" name="J. Bacteriol.">
        <title>Genome sequence of the polysaccharide-degrading, thermophilic anaerobe Spirochaeta thermophila DSM 6192.</title>
        <authorList>
            <person name="Angelov A."/>
            <person name="Liebl S."/>
            <person name="Ballschmiter M."/>
            <person name="Bomeke M."/>
            <person name="Lehmann R."/>
            <person name="Liesegang H."/>
            <person name="Daniel R."/>
            <person name="Liebl W."/>
        </authorList>
    </citation>
    <scope>NUCLEOTIDE SEQUENCE [LARGE SCALE GENOMIC DNA]</scope>
    <source>
        <strain evidence="3">ATCC 49972 / DSM 6192 / RI 19.B1</strain>
    </source>
</reference>
<reference key="1">
    <citation type="submission" date="2009-08" db="EMBL/GenBank/DDBJ databases">
        <title>The genome sequence of Spirochaeta thermophila DSM6192.</title>
        <authorList>
            <person name="Angelov A."/>
            <person name="Mientus M."/>
            <person name="Wittenberg S."/>
            <person name="Lehmann R."/>
            <person name="Liesegang H."/>
            <person name="Daniel R."/>
            <person name="Liebl W."/>
        </authorList>
    </citation>
    <scope>NUCLEOTIDE SEQUENCE</scope>
    <source>
        <strain>DSM 6192</strain>
    </source>
</reference>